<proteinExistence type="predicted"/>
<accession>A0A8D9EMD1</accession>
<organism evidence="2">
    <name type="scientific">Cacopsylla melanoneura</name>
    <dbReference type="NCBI Taxonomy" id="428564"/>
    <lineage>
        <taxon>Eukaryota</taxon>
        <taxon>Metazoa</taxon>
        <taxon>Ecdysozoa</taxon>
        <taxon>Arthropoda</taxon>
        <taxon>Hexapoda</taxon>
        <taxon>Insecta</taxon>
        <taxon>Pterygota</taxon>
        <taxon>Neoptera</taxon>
        <taxon>Paraneoptera</taxon>
        <taxon>Hemiptera</taxon>
        <taxon>Sternorrhyncha</taxon>
        <taxon>Psylloidea</taxon>
        <taxon>Psyllidae</taxon>
        <taxon>Psyllinae</taxon>
        <taxon>Cacopsylla</taxon>
    </lineage>
</organism>
<feature type="compositionally biased region" description="Basic and acidic residues" evidence="1">
    <location>
        <begin position="55"/>
        <end position="84"/>
    </location>
</feature>
<dbReference type="EMBL" id="HBUF01548271">
    <property type="protein sequence ID" value="CAG6757919.1"/>
    <property type="molecule type" value="Transcribed_RNA"/>
</dbReference>
<evidence type="ECO:0000256" key="1">
    <source>
        <dbReference type="SAM" id="MobiDB-lite"/>
    </source>
</evidence>
<sequence length="101" mass="11424">MDNKIERPNLVKPSKKQDAVNQLRQDYEKKIQDEKNELDKANGMKVIGSIADQKEVKSVRESANKDGVNEGKNVIGKEKVDEKQNNNNNTIHLFSKCVAKS</sequence>
<feature type="region of interest" description="Disordered" evidence="1">
    <location>
        <begin position="1"/>
        <end position="22"/>
    </location>
</feature>
<name>A0A8D9EMD1_9HEMI</name>
<reference evidence="2" key="1">
    <citation type="submission" date="2021-05" db="EMBL/GenBank/DDBJ databases">
        <authorList>
            <person name="Alioto T."/>
            <person name="Alioto T."/>
            <person name="Gomez Garrido J."/>
        </authorList>
    </citation>
    <scope>NUCLEOTIDE SEQUENCE</scope>
</reference>
<evidence type="ECO:0000313" key="2">
    <source>
        <dbReference type="EMBL" id="CAG6757919.1"/>
    </source>
</evidence>
<dbReference type="AlphaFoldDB" id="A0A8D9EMD1"/>
<feature type="region of interest" description="Disordered" evidence="1">
    <location>
        <begin position="55"/>
        <end position="90"/>
    </location>
</feature>
<protein>
    <submittedName>
        <fullName evidence="2">Uncharacterized protein</fullName>
    </submittedName>
</protein>